<dbReference type="EMBL" id="QVQW01000127">
    <property type="protein sequence ID" value="RKU40006.1"/>
    <property type="molecule type" value="Genomic_DNA"/>
</dbReference>
<keyword evidence="1" id="KW-0539">Nucleus</keyword>
<feature type="compositionally biased region" description="Polar residues" evidence="2">
    <location>
        <begin position="133"/>
        <end position="146"/>
    </location>
</feature>
<feature type="compositionally biased region" description="Low complexity" evidence="2">
    <location>
        <begin position="271"/>
        <end position="282"/>
    </location>
</feature>
<feature type="compositionally biased region" description="Polar residues" evidence="2">
    <location>
        <begin position="184"/>
        <end position="195"/>
    </location>
</feature>
<feature type="region of interest" description="Disordered" evidence="2">
    <location>
        <begin position="270"/>
        <end position="289"/>
    </location>
</feature>
<dbReference type="Gene3D" id="4.10.240.10">
    <property type="entry name" value="Zn(2)-C6 fungal-type DNA-binding domain"/>
    <property type="match status" value="1"/>
</dbReference>
<feature type="domain" description="Zn(2)-C6 fungal-type" evidence="3">
    <location>
        <begin position="36"/>
        <end position="65"/>
    </location>
</feature>
<dbReference type="GO" id="GO:0008270">
    <property type="term" value="F:zinc ion binding"/>
    <property type="evidence" value="ECO:0007669"/>
    <property type="project" value="InterPro"/>
</dbReference>
<dbReference type="InterPro" id="IPR001138">
    <property type="entry name" value="Zn2Cys6_DnaBD"/>
</dbReference>
<feature type="region of interest" description="Disordered" evidence="2">
    <location>
        <begin position="70"/>
        <end position="146"/>
    </location>
</feature>
<feature type="compositionally biased region" description="Basic residues" evidence="2">
    <location>
        <begin position="99"/>
        <end position="117"/>
    </location>
</feature>
<dbReference type="Pfam" id="PF00172">
    <property type="entry name" value="Zn_clus"/>
    <property type="match status" value="1"/>
</dbReference>
<dbReference type="PROSITE" id="PS50048">
    <property type="entry name" value="ZN2_CY6_FUNGAL_2"/>
    <property type="match status" value="1"/>
</dbReference>
<feature type="region of interest" description="Disordered" evidence="2">
    <location>
        <begin position="182"/>
        <end position="201"/>
    </location>
</feature>
<dbReference type="CDD" id="cd00067">
    <property type="entry name" value="GAL4"/>
    <property type="match status" value="1"/>
</dbReference>
<evidence type="ECO:0000313" key="4">
    <source>
        <dbReference type="EMBL" id="RKU40006.1"/>
    </source>
</evidence>
<dbReference type="InterPro" id="IPR050797">
    <property type="entry name" value="Carb_Metab_Trans_Reg"/>
</dbReference>
<gene>
    <name evidence="4" type="ORF">DL546_000533</name>
</gene>
<dbReference type="PROSITE" id="PS00463">
    <property type="entry name" value="ZN2_CY6_FUNGAL_1"/>
    <property type="match status" value="1"/>
</dbReference>
<dbReference type="GO" id="GO:0000981">
    <property type="term" value="F:DNA-binding transcription factor activity, RNA polymerase II-specific"/>
    <property type="evidence" value="ECO:0007669"/>
    <property type="project" value="InterPro"/>
</dbReference>
<sequence length="805" mass="88820">MEPSFSAMSFDGMALSGSESSTPSSLVTAQLTVKRACDQCHARKVKCAGKAPCNACLRLRAACTFLNPVLPKGPVPKHRRHPLRNARTTASSDAMDRSGHKRRKTKSRPRISSRRVASRNSRPDVKSRGRLNSAASPGPSATTPLASTSDLEVSIDSFFVRPCYLSLERGFEQSLNHPAREVQIGTTSTGQNQEEVPNAGSDGEVVMAEQNALDWLTFDCADDVPPMQSPARHYSPTSTGSLPELISSAPADVELGGGELARDQPLDQITSSLPQSQSQPPSDTLCKNDAPALDFRLPADWPLDARSTTSIAPSTSLASRPASPSLPFIFDFLPLSNAELACQSTPVPSEEQQQQQSIVQSQLQLSSFHLPRPQGSYVPHPSPLFVLSLDTLIIPRLQAYYDSIYPMIPVLPATAIFSHLPSRAHQYPWSTDRTRDPSFLALVLSMAALASVHPLLPHEVPFRQQYVDQAVVMLDEAGRLNTSWSYDCQPSIESILTQYLAFGTLLELGFEDGARVRLRQAVAMGDAMQLGDMSAYLNVSREEQRRRLGIFWVLSVTERAYTLQRSGRILFNLSLYKEHSTMVVSVDPGLRHLRFLARLFSYIDSDLVSCWHGDCQLDSGCQVLTHRKAESILASLSQPADDLFHGYKELEETQQADLVVTWQWLRNRVWGLAQRHGLVHIAGCEGFSVGWELGPDYPIDVALTTAGFCRDFAFRSMEAHGAGFVEKLYNIASTVTVLMRTSSGPMMTGRLAELALTSQWPKVLQELTFFVRRHHKGYRFAGSLSHEIGSVATNVLSTRLEIDLR</sequence>
<name>A0A420XWP3_9PEZI</name>
<evidence type="ECO:0000259" key="3">
    <source>
        <dbReference type="PROSITE" id="PS50048"/>
    </source>
</evidence>
<dbReference type="PANTHER" id="PTHR31668:SF30">
    <property type="entry name" value="ZN(II)2CYS6 TRANSCRIPTION FACTOR (EUROFUNG)"/>
    <property type="match status" value="1"/>
</dbReference>
<proteinExistence type="predicted"/>
<evidence type="ECO:0000256" key="2">
    <source>
        <dbReference type="SAM" id="MobiDB-lite"/>
    </source>
</evidence>
<accession>A0A420XWP3</accession>
<reference evidence="4 5" key="1">
    <citation type="submission" date="2018-08" db="EMBL/GenBank/DDBJ databases">
        <title>Draft genome of the lignicolous fungus Coniochaeta pulveracea.</title>
        <authorList>
            <person name="Borstlap C.J."/>
            <person name="De Witt R.N."/>
            <person name="Botha A."/>
            <person name="Volschenk H."/>
        </authorList>
    </citation>
    <scope>NUCLEOTIDE SEQUENCE [LARGE SCALE GENOMIC DNA]</scope>
    <source>
        <strain evidence="4 5">CAB683</strain>
    </source>
</reference>
<dbReference type="OrthoDB" id="271595at2759"/>
<protein>
    <recommendedName>
        <fullName evidence="3">Zn(2)-C6 fungal-type domain-containing protein</fullName>
    </recommendedName>
</protein>
<dbReference type="SMART" id="SM00066">
    <property type="entry name" value="GAL4"/>
    <property type="match status" value="1"/>
</dbReference>
<keyword evidence="5" id="KW-1185">Reference proteome</keyword>
<comment type="caution">
    <text evidence="4">The sequence shown here is derived from an EMBL/GenBank/DDBJ whole genome shotgun (WGS) entry which is preliminary data.</text>
</comment>
<dbReference type="PANTHER" id="PTHR31668">
    <property type="entry name" value="GLUCOSE TRANSPORT TRANSCRIPTION REGULATOR RGT1-RELATED-RELATED"/>
    <property type="match status" value="1"/>
</dbReference>
<evidence type="ECO:0000313" key="5">
    <source>
        <dbReference type="Proteomes" id="UP000275385"/>
    </source>
</evidence>
<feature type="compositionally biased region" description="Basic residues" evidence="2">
    <location>
        <begin position="75"/>
        <end position="84"/>
    </location>
</feature>
<dbReference type="SUPFAM" id="SSF57701">
    <property type="entry name" value="Zn2/Cys6 DNA-binding domain"/>
    <property type="match status" value="1"/>
</dbReference>
<dbReference type="CDD" id="cd12148">
    <property type="entry name" value="fungal_TF_MHR"/>
    <property type="match status" value="1"/>
</dbReference>
<evidence type="ECO:0000256" key="1">
    <source>
        <dbReference type="ARBA" id="ARBA00023242"/>
    </source>
</evidence>
<dbReference type="Proteomes" id="UP000275385">
    <property type="component" value="Unassembled WGS sequence"/>
</dbReference>
<dbReference type="STRING" id="177199.A0A420XWP3"/>
<dbReference type="AlphaFoldDB" id="A0A420XWP3"/>
<organism evidence="4 5">
    <name type="scientific">Coniochaeta pulveracea</name>
    <dbReference type="NCBI Taxonomy" id="177199"/>
    <lineage>
        <taxon>Eukaryota</taxon>
        <taxon>Fungi</taxon>
        <taxon>Dikarya</taxon>
        <taxon>Ascomycota</taxon>
        <taxon>Pezizomycotina</taxon>
        <taxon>Sordariomycetes</taxon>
        <taxon>Sordariomycetidae</taxon>
        <taxon>Coniochaetales</taxon>
        <taxon>Coniochaetaceae</taxon>
        <taxon>Coniochaeta</taxon>
    </lineage>
</organism>
<dbReference type="InterPro" id="IPR036864">
    <property type="entry name" value="Zn2-C6_fun-type_DNA-bd_sf"/>
</dbReference>